<feature type="compositionally biased region" description="Basic and acidic residues" evidence="1">
    <location>
        <begin position="1"/>
        <end position="13"/>
    </location>
</feature>
<protein>
    <submittedName>
        <fullName evidence="2">Uncharacterized protein</fullName>
    </submittedName>
</protein>
<name>A0A7C3CGX2_9BACT</name>
<dbReference type="EMBL" id="DRMH01000106">
    <property type="protein sequence ID" value="HFC98370.1"/>
    <property type="molecule type" value="Genomic_DNA"/>
</dbReference>
<comment type="caution">
    <text evidence="2">The sequence shown here is derived from an EMBL/GenBank/DDBJ whole genome shotgun (WGS) entry which is preliminary data.</text>
</comment>
<accession>A0A7C3CGX2</accession>
<evidence type="ECO:0000313" key="2">
    <source>
        <dbReference type="EMBL" id="HFC98370.1"/>
    </source>
</evidence>
<feature type="region of interest" description="Disordered" evidence="1">
    <location>
        <begin position="1"/>
        <end position="24"/>
    </location>
</feature>
<dbReference type="AlphaFoldDB" id="A0A7C3CGX2"/>
<proteinExistence type="predicted"/>
<evidence type="ECO:0000256" key="1">
    <source>
        <dbReference type="SAM" id="MobiDB-lite"/>
    </source>
</evidence>
<reference evidence="2" key="1">
    <citation type="journal article" date="2020" name="mSystems">
        <title>Genome- and Community-Level Interaction Insights into Carbon Utilization and Element Cycling Functions of Hydrothermarchaeota in Hydrothermal Sediment.</title>
        <authorList>
            <person name="Zhou Z."/>
            <person name="Liu Y."/>
            <person name="Xu W."/>
            <person name="Pan J."/>
            <person name="Luo Z.H."/>
            <person name="Li M."/>
        </authorList>
    </citation>
    <scope>NUCLEOTIDE SEQUENCE [LARGE SCALE GENOMIC DNA]</scope>
    <source>
        <strain evidence="2">HyVt-483</strain>
    </source>
</reference>
<organism evidence="2">
    <name type="scientific">Thermosulfurimonas dismutans</name>
    <dbReference type="NCBI Taxonomy" id="999894"/>
    <lineage>
        <taxon>Bacteria</taxon>
        <taxon>Pseudomonadati</taxon>
        <taxon>Thermodesulfobacteriota</taxon>
        <taxon>Thermodesulfobacteria</taxon>
        <taxon>Thermodesulfobacteriales</taxon>
        <taxon>Thermodesulfobacteriaceae</taxon>
        <taxon>Thermosulfurimonas</taxon>
    </lineage>
</organism>
<dbReference type="Proteomes" id="UP000886043">
    <property type="component" value="Unassembled WGS sequence"/>
</dbReference>
<gene>
    <name evidence="2" type="ORF">ENJ40_07955</name>
</gene>
<sequence>MKEEQKPKEERPEGAQAQEEEKDLEKILDQIPAAAFLLALADERGAIFRPQIISPGEALHGVEAAFYSREDAVKEGIPPVIVATKDGQAAAWPDPEHRKTSSIIKRILEARPDLAPAVASALMTAAKAAKCGAEVVDALSEVYTRPQVLLEALRIEPRREEPAQEREEKLEKAKKVARVAAAVAGPAPGM</sequence>